<dbReference type="SMART" id="SM00327">
    <property type="entry name" value="VWA"/>
    <property type="match status" value="1"/>
</dbReference>
<dbReference type="PANTHER" id="PTHR16897:SF2">
    <property type="entry name" value="OS03G0226600 PROTEIN"/>
    <property type="match status" value="1"/>
</dbReference>
<evidence type="ECO:0000256" key="2">
    <source>
        <dbReference type="SAM" id="SignalP"/>
    </source>
</evidence>
<feature type="chain" id="PRO_5042873788" evidence="2">
    <location>
        <begin position="26"/>
        <end position="3418"/>
    </location>
</feature>
<dbReference type="SUPFAM" id="SSF49265">
    <property type="entry name" value="Fibronectin type III"/>
    <property type="match status" value="2"/>
</dbReference>
<evidence type="ECO:0000313" key="6">
    <source>
        <dbReference type="Proteomes" id="UP001374579"/>
    </source>
</evidence>
<dbReference type="Pfam" id="PF00092">
    <property type="entry name" value="VWA"/>
    <property type="match status" value="1"/>
</dbReference>
<dbReference type="InterPro" id="IPR036465">
    <property type="entry name" value="vWFA_dom_sf"/>
</dbReference>
<dbReference type="PROSITE" id="PS50853">
    <property type="entry name" value="FN3"/>
    <property type="match status" value="1"/>
</dbReference>
<dbReference type="PANTHER" id="PTHR16897">
    <property type="entry name" value="OS10G0105400 PROTEIN"/>
    <property type="match status" value="1"/>
</dbReference>
<dbReference type="PRINTS" id="PR00453">
    <property type="entry name" value="VWFADOMAIN"/>
</dbReference>
<dbReference type="Gene3D" id="2.60.40.10">
    <property type="entry name" value="Immunoglobulins"/>
    <property type="match status" value="1"/>
</dbReference>
<reference evidence="5 6" key="1">
    <citation type="submission" date="2024-02" db="EMBL/GenBank/DDBJ databases">
        <title>Chromosome-scale genome assembly of the rough periwinkle Littorina saxatilis.</title>
        <authorList>
            <person name="De Jode A."/>
            <person name="Faria R."/>
            <person name="Formenti G."/>
            <person name="Sims Y."/>
            <person name="Smith T.P."/>
            <person name="Tracey A."/>
            <person name="Wood J.M.D."/>
            <person name="Zagrodzka Z.B."/>
            <person name="Johannesson K."/>
            <person name="Butlin R.K."/>
            <person name="Leder E.H."/>
        </authorList>
    </citation>
    <scope>NUCLEOTIDE SEQUENCE [LARGE SCALE GENOMIC DNA]</scope>
    <source>
        <strain evidence="5">Snail1</strain>
        <tissue evidence="5">Muscle</tissue>
    </source>
</reference>
<dbReference type="Gene3D" id="3.40.50.410">
    <property type="entry name" value="von Willebrand factor, type A domain"/>
    <property type="match status" value="1"/>
</dbReference>
<dbReference type="InterPro" id="IPR036116">
    <property type="entry name" value="FN3_sf"/>
</dbReference>
<dbReference type="Proteomes" id="UP001374579">
    <property type="component" value="Unassembled WGS sequence"/>
</dbReference>
<gene>
    <name evidence="5" type="ORF">V1264_000109</name>
</gene>
<dbReference type="GO" id="GO:0005576">
    <property type="term" value="C:extracellular region"/>
    <property type="evidence" value="ECO:0007669"/>
    <property type="project" value="UniProtKB-SubCell"/>
</dbReference>
<dbReference type="CDD" id="cd00063">
    <property type="entry name" value="FN3"/>
    <property type="match status" value="1"/>
</dbReference>
<dbReference type="CDD" id="cd01450">
    <property type="entry name" value="vWFA_subfamily_ECM"/>
    <property type="match status" value="1"/>
</dbReference>
<feature type="domain" description="Fibronectin type-III" evidence="4">
    <location>
        <begin position="2680"/>
        <end position="2782"/>
    </location>
</feature>
<protein>
    <submittedName>
        <fullName evidence="5">Uncharacterized protein</fullName>
    </submittedName>
</protein>
<feature type="signal peptide" evidence="2">
    <location>
        <begin position="1"/>
        <end position="25"/>
    </location>
</feature>
<evidence type="ECO:0000256" key="1">
    <source>
        <dbReference type="ARBA" id="ARBA00004239"/>
    </source>
</evidence>
<name>A0AAN9BZF0_9CAEN</name>
<comment type="subcellular location">
    <subcellularLocation>
        <location evidence="1">Secreted</location>
        <location evidence="1">Extracellular space</location>
    </subcellularLocation>
</comment>
<evidence type="ECO:0000259" key="3">
    <source>
        <dbReference type="PROSITE" id="PS50234"/>
    </source>
</evidence>
<sequence length="3418" mass="370358">MAVLQGFLFVIILVGHGCLVSQARASDCNNLLADIVFILDSSGSVGDDNFATMKNFLVQFVQRIESHVKPSSVRVAVIQYETTANSVFGLNDNSFASEVISAINDIQYAGDDTHTDLALDLAKIILSSNGDRPYATKLAVLLTDGQSTNTTATRVKAQELRDLGTRIMAIGVGRANRVELNDVASSARYVYYLSSFSSLSTIQEQLVDIACEQVCSWHGDFCWPGNCSNNLAQNCVCHPGFILEPGTAKRCQLESGPELLTCRVTLKDSNGNEVRSRSSGTSQHCSNQQHEFMNFQPVSVVYDLKAHLDLALGSSPYYVSQSKVGVVGIKVKVTKISTTAKETTVKEVMLNQAPDCKDNANAMNPSRSLDCNQSLAFSAPRLADGEQLCIDIEAQGGGFYELKDYESNPKGNRSFPTTSTHRRVCFTLDSTKPQHCSQSGSCTRSPLQLSTRLTRSPEIGVVVDQWMDPVPQGGSASQVSKYILEVHGVDVSNSFLEVQHAALNKLPLNGSAPYDVAVTLPPKEPRMYAIVLEVHDVAGNVAYARRLVLYDNTSVIDLDPHHSLLVVSANPDVGRRWQSADGDVCVDLTDRFYNDVYDHRDYMLPVKEDTGREIRGQYDQISGTLPVDGTPSVRGVVKFEISWSLNRGAQSPWQHVQNLTAQSHCLPLTLRDGDTYDVMVRAYDVMNKSNTDDVRVHVDRSEPLSQELGLRGRWGRLGVHVHNSTDLSTMVLVVEGSDPHGGLRSVVWSLATQQGGEDVGRRAVAVQKLDNATSCGTLPYCYCPIVGTCETFLYNITFIHLVSASSNTGDHHRHYFIAVNFTNNAGLASSAHAKILIDVSPPTRGVVMEGLSDKGEVDFTSQSRVHVRWAGFSDLESGVTMYRVVLSWRCLTDQEMDQVDNATEVTAGTSTSFAFPSEGRYLTSVVAYNGALSPSPVACSDGVAYDTTPPRLFNVSISHARAPRSVACAHTSTTPWLVNSNLTKAPLANTTACLSLCSQSNDTMVQLDYHPVTTEFSIGEEESDELCRSLPKMTDDLWIALPSDRLVITWASEDEESEMEDFHVGAGSSKSSASSPDLIPYTSTHTRHFFHHHHSGLGHGAMFYLFIRGESKAGLQTQVTMGPLVVDSTPPEVVRALTAMVDGGQLRASWEKGAMVDLEQPRDVPLVITYRVGHSGGFLTSSLPLSSLTVEACRRQNSSLAGCIQFPLSSLHQHDAREPRDFFFQLHVQNLAGHVTTVNTSSARLPSYISGGLVLDVLPSAVASDDSAASDVLHDVDVILEPKSVCVAWSELHLRHDQGNTEVEVGIGTKNSTDDVITFSPLPSTTTDVTSGRTCFNVSTLPSYTRLYSVVKVSNSDSVVLVSSDGFFIIPRHDTTNKLQVFSGRGCAESDLIRNETLPAFTDGFNFSTGLPLLHPGDNFFLTIDPFIPGVQFKEAVVVSTTLTGYQVVLGSNTLAVILPSPASVDTSVRILSCEKQQSVALQDDEEMTSSWEMQGPWTKFPMFLRVEILDRTCLQKTSTSQSMDDTRRCLSAERKISPHSRSQSFRSLIFFPGHSYVTSVAVCFADECLSPVFSDDVLMTSRNLTLTIDDAALLSQTSSELEVDVNVTVQPFLARHHCVLLWGISHTKDGSLLLSEWKLRDEGRGCSKIQIQEKFPYHGSGHGTLYICLRPILPWSAHSPTCELITRKPQANVIQPFHVIELSQSTMRETDFSDYLHSQQLGNKLHDLYDLDLDFATSDLILAAMVTNSKGREVKWFVMNEARLPNSDSCAGDADCVAAAESDDGTVVFSRQSTNFQHGTVHYVCARILPRSANTQNVFRAEETDDVVKCGDGFVVDDERPVGGIVVISNAESGYLADRGSVAVTWEGFSDVENDVMTLPDNRTLTFSVALGSYPRGADLSPFTPVGQRASWTFSKIPVSSGTFCYATVRAQDRVGHVTEVTSDAVILDNTPPSEGRVEVGSFSQHEHLSGDALHVTWEGITDPHSGIVSQYVAVSMRDGHDDVVPFTRVEGSSNTINGSVDLVDGHSYIVLLKSTNGAGLTTLTSSEPFVVDNSPPVEGRVWNGSPNEHVSYVTDIHTYSVHWSDFHDPHSGLAFYRVGLGTTPGSHDAVPFHNVALRTAFTFRRQFDQGRHYYATVEACNQASLCSHVTSSGVMFDNSPPTSGHVIVGVHGHHTGFYGHNTTFQAEWTGFSDPQSGIREFWWCVGTGPRTCDVTPFTTSLLTRAITGAVTSLPAGVPLYLTVRAVNFAGLVTDGCSESFLVDVTPPIVMRPPTFREGYQGQVIHAQYDRSVLHVGWSFHDTDTPVTSVTVSVRGHAQGRQALQPITVGMDSHVTLVLDKKNLLTDGDVYVATVVGCNAAGLCTTVTSAPLLVDSSPPVVGTFLPQLPWAADSDSNGTVLTTLNISWSGFSDEESKVLRYHLTAGRTDSDSDISDGILLVPHDNSSNVQNLTMTFNGSFNAGSLVVLSIWAKNSLGMLSSLQKMTFEVELDSQSGDTGFLLLQRHSCSPHYCTGECTCAAEGQVCQADAASPCEEVAVNSSSLAGFHLAAFLGRDGNELNFITSAVCLEGVWGVTTQNASPDNARNVSRFEYSFSLASTAPGVGVMDPKTEPLWRDAGLRTSAVYCLPDQRLLLSGSSYVLHVRAWLSPDSYVTKKSSPLVADHSPPSRRRGRSVIESDSSCAADLDFVTQQSSVTSCWTGVLSDAQSGVSNYEVSVGSVPYGDDYQVLTSVGRNTSLDIDVTSMTEGTQYYVTVRAWNGAGLSTTISSDGFLRDHTPPVPGSVFLASRHAADHVTDDVTTLPVAWHGFHDLQSGVTSYSVALFDAGDLVRPRVDFTNVGFETKHVFNSLSLQHGHSFKAAVKAFDAAGLESSVVFSPAILVDATPPEGVTCPQFRLEKNSALTYTHTPSFRHETYSASLDADVPEKNQLLKIVVTASSLDTVAQGEMTVEPLRIPLSLRYRHSQATAEHTFLAPTAGKIPVGVTVRGKSGASIAAQLFSCSVPAVSSSEGAVTVQQIALNTVSVSSTVVDGESGIMSLRVGLGSTPGGLQVLPLKPFGQGEHAMFEVSVQNGAQVYATVQAQNHADSWSRFVSQPVTMDTTPPAIENLNVTISYTRAGGSSAVTSAVAVAEWTTHDAESGSVSCACKIEGHETSDDVKQIQYDVREGQCRWRLVEPRHGARVRAVVSCVNEVRIQATPRFADTTVVVYKPDLSKASLQFLPNWGQFSPYDKVSPGTCSATSGLEVTWAGAAEGATVDHFQYRFLSGQSLLSEWSSLPPYKTSAMLKAGEFGPGNVSVEVRAVNSQGVTSETVSSRVRVDDSPPTLTGQDATALLINKEILLNWTNVFDTTGDVTYSVYAGSNEGYGDVINHVVTKHTSYKRLCDLTLDRVYIVVEAVYTNGISELYKAGIMLTNN</sequence>
<dbReference type="SUPFAM" id="SSF53300">
    <property type="entry name" value="vWA-like"/>
    <property type="match status" value="1"/>
</dbReference>
<dbReference type="InterPro" id="IPR002035">
    <property type="entry name" value="VWF_A"/>
</dbReference>
<dbReference type="InterPro" id="IPR013783">
    <property type="entry name" value="Ig-like_fold"/>
</dbReference>
<dbReference type="InterPro" id="IPR003961">
    <property type="entry name" value="FN3_dom"/>
</dbReference>
<comment type="caution">
    <text evidence="5">The sequence shown here is derived from an EMBL/GenBank/DDBJ whole genome shotgun (WGS) entry which is preliminary data.</text>
</comment>
<accession>A0AAN9BZF0</accession>
<proteinExistence type="predicted"/>
<keyword evidence="2" id="KW-0732">Signal</keyword>
<feature type="domain" description="VWFA" evidence="3">
    <location>
        <begin position="34"/>
        <end position="206"/>
    </location>
</feature>
<dbReference type="PROSITE" id="PS50234">
    <property type="entry name" value="VWFA"/>
    <property type="match status" value="1"/>
</dbReference>
<organism evidence="5 6">
    <name type="scientific">Littorina saxatilis</name>
    <dbReference type="NCBI Taxonomy" id="31220"/>
    <lineage>
        <taxon>Eukaryota</taxon>
        <taxon>Metazoa</taxon>
        <taxon>Spiralia</taxon>
        <taxon>Lophotrochozoa</taxon>
        <taxon>Mollusca</taxon>
        <taxon>Gastropoda</taxon>
        <taxon>Caenogastropoda</taxon>
        <taxon>Littorinimorpha</taxon>
        <taxon>Littorinoidea</taxon>
        <taxon>Littorinidae</taxon>
        <taxon>Littorina</taxon>
    </lineage>
</organism>
<evidence type="ECO:0000313" key="5">
    <source>
        <dbReference type="EMBL" id="KAK7113964.1"/>
    </source>
</evidence>
<keyword evidence="6" id="KW-1185">Reference proteome</keyword>
<evidence type="ECO:0000259" key="4">
    <source>
        <dbReference type="PROSITE" id="PS50853"/>
    </source>
</evidence>
<dbReference type="EMBL" id="JBAMIC010000001">
    <property type="protein sequence ID" value="KAK7113964.1"/>
    <property type="molecule type" value="Genomic_DNA"/>
</dbReference>